<dbReference type="EMBL" id="MK388689">
    <property type="protein sequence ID" value="QAX92325.1"/>
    <property type="molecule type" value="Genomic_DNA"/>
</dbReference>
<keyword evidence="2" id="KW-1185">Reference proteome</keyword>
<name>A0A411AW77_9CAUD</name>
<evidence type="ECO:0000313" key="2">
    <source>
        <dbReference type="Proteomes" id="UP000289486"/>
    </source>
</evidence>
<reference evidence="1 2" key="1">
    <citation type="submission" date="2019-01" db="EMBL/GenBank/DDBJ databases">
        <title>Complete genome sequence of Pantoea phage vB_PagM_LIET2.</title>
        <authorList>
            <person name="Truncaite L."/>
            <person name="Simoliuniene M."/>
            <person name="Kazlauskas D."/>
            <person name="Meskys R."/>
            <person name="Simoliunas E."/>
        </authorList>
    </citation>
    <scope>NUCLEOTIDE SEQUENCE [LARGE SCALE GENOMIC DNA]</scope>
</reference>
<proteinExistence type="predicted"/>
<gene>
    <name evidence="1" type="ORF">LIET2_gp073</name>
</gene>
<sequence>MSESTKSQIIRQKFIDATFSTRGTAIRADVQDMFGVSAPTATRDFTRYLDDGGNAQFIYQRGQYERDYHFKSLYFKSAEEATRFLGSLRHVYGIITI</sequence>
<dbReference type="Proteomes" id="UP000289486">
    <property type="component" value="Segment"/>
</dbReference>
<protein>
    <submittedName>
        <fullName evidence="1">Uncharacterized protein</fullName>
    </submittedName>
</protein>
<accession>A0A411AW77</accession>
<organism evidence="1 2">
    <name type="scientific">Pantoea phage vB_PagM_LIET2</name>
    <dbReference type="NCBI Taxonomy" id="2508071"/>
    <lineage>
        <taxon>Viruses</taxon>
        <taxon>Duplodnaviria</taxon>
        <taxon>Heunggongvirae</taxon>
        <taxon>Uroviricota</taxon>
        <taxon>Caudoviricetes</taxon>
        <taxon>Lietduovirus</taxon>
        <taxon>Lietduovirus LIET2</taxon>
    </lineage>
</organism>
<evidence type="ECO:0000313" key="1">
    <source>
        <dbReference type="EMBL" id="QAX92325.1"/>
    </source>
</evidence>